<dbReference type="STRING" id="56646.A0A2L2T1K1"/>
<name>A0A2L2T1K1_9HYPO</name>
<evidence type="ECO:0000313" key="1">
    <source>
        <dbReference type="EMBL" id="CEI39903.1"/>
    </source>
</evidence>
<protein>
    <submittedName>
        <fullName evidence="1">Uncharacterized protein</fullName>
    </submittedName>
</protein>
<reference evidence="2" key="1">
    <citation type="submission" date="2014-10" db="EMBL/GenBank/DDBJ databases">
        <authorList>
            <person name="King R."/>
        </authorList>
    </citation>
    <scope>NUCLEOTIDE SEQUENCE [LARGE SCALE GENOMIC DNA]</scope>
    <source>
        <strain evidence="2">A3/5</strain>
    </source>
</reference>
<dbReference type="EMBL" id="LN649232">
    <property type="protein sequence ID" value="CEI39903.1"/>
    <property type="molecule type" value="Genomic_DNA"/>
</dbReference>
<proteinExistence type="predicted"/>
<dbReference type="AlphaFoldDB" id="A0A2L2T1K1"/>
<organism evidence="1 2">
    <name type="scientific">Fusarium venenatum</name>
    <dbReference type="NCBI Taxonomy" id="56646"/>
    <lineage>
        <taxon>Eukaryota</taxon>
        <taxon>Fungi</taxon>
        <taxon>Dikarya</taxon>
        <taxon>Ascomycota</taxon>
        <taxon>Pezizomycotina</taxon>
        <taxon>Sordariomycetes</taxon>
        <taxon>Hypocreomycetidae</taxon>
        <taxon>Hypocreales</taxon>
        <taxon>Nectriaceae</taxon>
        <taxon>Fusarium</taxon>
    </lineage>
</organism>
<keyword evidence="2" id="KW-1185">Reference proteome</keyword>
<dbReference type="Proteomes" id="UP000245910">
    <property type="component" value="Chromosome IIII"/>
</dbReference>
<accession>A0A2L2T1K1</accession>
<sequence>MIKTYEWECEDGDVEFLSLQKVDNQAIPGLDRDREAISENATRSIFGWLRVEGFVQGEQDIWKHEWFEMSNSDGDDFEEDKTISDASARLPWRVGFWVLGLSH</sequence>
<evidence type="ECO:0000313" key="2">
    <source>
        <dbReference type="Proteomes" id="UP000245910"/>
    </source>
</evidence>